<accession>A0A3B4A7P6</accession>
<comment type="similarity">
    <text evidence="5">Belongs to the LECT2/MIM-1 family.</text>
</comment>
<proteinExistence type="inferred from homology"/>
<dbReference type="AlphaFoldDB" id="A0A3B4A7P6"/>
<evidence type="ECO:0000256" key="2">
    <source>
        <dbReference type="ARBA" id="ARBA00022729"/>
    </source>
</evidence>
<dbReference type="PANTHER" id="PTHR11329">
    <property type="entry name" value="LEUKOCYTE CELL-DERIVED CHEMOTAXIN 2"/>
    <property type="match status" value="1"/>
</dbReference>
<evidence type="ECO:0000313" key="7">
    <source>
        <dbReference type="Ensembl" id="ENSPMGP00000013078.1"/>
    </source>
</evidence>
<keyword evidence="2 6" id="KW-0732">Signal</keyword>
<dbReference type="Proteomes" id="UP000261520">
    <property type="component" value="Unplaced"/>
</dbReference>
<sequence length="156" mass="16658">MFLLIIINHNLSFGLADGAWSVLCAGHNNNRVRACDAYGCGAFNSRRFVGAKLHKAVDIVCDDLGVIQAPFSGNVSGPVSYTDPKGNQYEGVKLIGKGTSDLHCVKLLNVRPYRYTGSVTRGGAVGYVLPLQDRFSGITSHVKVQMCDGSDPAALL</sequence>
<reference evidence="7" key="2">
    <citation type="submission" date="2025-09" db="UniProtKB">
        <authorList>
            <consortium name="Ensembl"/>
        </authorList>
    </citation>
    <scope>IDENTIFICATION</scope>
</reference>
<evidence type="ECO:0000256" key="5">
    <source>
        <dbReference type="ARBA" id="ARBA00024361"/>
    </source>
</evidence>
<keyword evidence="4" id="KW-1015">Disulfide bond</keyword>
<organism evidence="7 8">
    <name type="scientific">Periophthalmus magnuspinnatus</name>
    <dbReference type="NCBI Taxonomy" id="409849"/>
    <lineage>
        <taxon>Eukaryota</taxon>
        <taxon>Metazoa</taxon>
        <taxon>Chordata</taxon>
        <taxon>Craniata</taxon>
        <taxon>Vertebrata</taxon>
        <taxon>Euteleostomi</taxon>
        <taxon>Actinopterygii</taxon>
        <taxon>Neopterygii</taxon>
        <taxon>Teleostei</taxon>
        <taxon>Neoteleostei</taxon>
        <taxon>Acanthomorphata</taxon>
        <taxon>Gobiaria</taxon>
        <taxon>Gobiiformes</taxon>
        <taxon>Gobioidei</taxon>
        <taxon>Gobiidae</taxon>
        <taxon>Oxudercinae</taxon>
        <taxon>Periophthalmus</taxon>
    </lineage>
</organism>
<feature type="signal peptide" evidence="6">
    <location>
        <begin position="1"/>
        <end position="18"/>
    </location>
</feature>
<dbReference type="Gene3D" id="2.70.70.10">
    <property type="entry name" value="Glucose Permease (Domain IIA)"/>
    <property type="match status" value="1"/>
</dbReference>
<evidence type="ECO:0000256" key="3">
    <source>
        <dbReference type="ARBA" id="ARBA00022833"/>
    </source>
</evidence>
<evidence type="ECO:0000256" key="1">
    <source>
        <dbReference type="ARBA" id="ARBA00022723"/>
    </source>
</evidence>
<keyword evidence="8" id="KW-1185">Reference proteome</keyword>
<dbReference type="InterPro" id="IPR011055">
    <property type="entry name" value="Dup_hybrid_motif"/>
</dbReference>
<evidence type="ECO:0000256" key="6">
    <source>
        <dbReference type="SAM" id="SignalP"/>
    </source>
</evidence>
<protein>
    <submittedName>
        <fullName evidence="7">Uncharacterized protein</fullName>
    </submittedName>
</protein>
<dbReference type="GO" id="GO:0046872">
    <property type="term" value="F:metal ion binding"/>
    <property type="evidence" value="ECO:0007669"/>
    <property type="project" value="UniProtKB-KW"/>
</dbReference>
<evidence type="ECO:0000313" key="8">
    <source>
        <dbReference type="Proteomes" id="UP000261520"/>
    </source>
</evidence>
<dbReference type="InterPro" id="IPR008663">
    <property type="entry name" value="LECT2"/>
</dbReference>
<keyword evidence="1" id="KW-0479">Metal-binding</keyword>
<reference evidence="7" key="1">
    <citation type="submission" date="2025-08" db="UniProtKB">
        <authorList>
            <consortium name="Ensembl"/>
        </authorList>
    </citation>
    <scope>IDENTIFICATION</scope>
</reference>
<dbReference type="PANTHER" id="PTHR11329:SF0">
    <property type="entry name" value="LEUKOCYTE CELL-DERIVED CHEMOTAXIN-2"/>
    <property type="match status" value="1"/>
</dbReference>
<evidence type="ECO:0000256" key="4">
    <source>
        <dbReference type="ARBA" id="ARBA00023157"/>
    </source>
</evidence>
<name>A0A3B4A7P6_9GOBI</name>
<feature type="chain" id="PRO_5017339095" evidence="6">
    <location>
        <begin position="19"/>
        <end position="156"/>
    </location>
</feature>
<dbReference type="Ensembl" id="ENSPMGT00000013956.1">
    <property type="protein sequence ID" value="ENSPMGP00000013078.1"/>
    <property type="gene ID" value="ENSPMGG00000010751.1"/>
</dbReference>
<keyword evidence="3" id="KW-0862">Zinc</keyword>